<proteinExistence type="predicted"/>
<accession>A0A8J7H344</accession>
<evidence type="ECO:0000313" key="1">
    <source>
        <dbReference type="EMBL" id="MBH1941342.1"/>
    </source>
</evidence>
<name>A0A8J7H344_9FIRM</name>
<gene>
    <name evidence="1" type="ORF">I5677_10600</name>
</gene>
<dbReference type="Proteomes" id="UP000623269">
    <property type="component" value="Unassembled WGS sequence"/>
</dbReference>
<dbReference type="RefSeq" id="WP_197661551.1">
    <property type="nucleotide sequence ID" value="NZ_JAEAGR010000010.1"/>
</dbReference>
<organism evidence="1 2">
    <name type="scientific">Mobilitalea sibirica</name>
    <dbReference type="NCBI Taxonomy" id="1462919"/>
    <lineage>
        <taxon>Bacteria</taxon>
        <taxon>Bacillati</taxon>
        <taxon>Bacillota</taxon>
        <taxon>Clostridia</taxon>
        <taxon>Lachnospirales</taxon>
        <taxon>Lachnospiraceae</taxon>
        <taxon>Mobilitalea</taxon>
    </lineage>
</organism>
<dbReference type="EMBL" id="JAEAGR010000010">
    <property type="protein sequence ID" value="MBH1941342.1"/>
    <property type="molecule type" value="Genomic_DNA"/>
</dbReference>
<dbReference type="AlphaFoldDB" id="A0A8J7H344"/>
<keyword evidence="2" id="KW-1185">Reference proteome</keyword>
<protein>
    <submittedName>
        <fullName evidence="1">Uncharacterized protein</fullName>
    </submittedName>
</protein>
<reference evidence="1" key="1">
    <citation type="submission" date="2020-12" db="EMBL/GenBank/DDBJ databases">
        <title>M. sibirica DSM 26468T genome.</title>
        <authorList>
            <person name="Thieme N."/>
            <person name="Rettenmaier R."/>
            <person name="Zverlov V."/>
            <person name="Liebl W."/>
        </authorList>
    </citation>
    <scope>NUCLEOTIDE SEQUENCE</scope>
    <source>
        <strain evidence="1">DSM 26468</strain>
    </source>
</reference>
<comment type="caution">
    <text evidence="1">The sequence shown here is derived from an EMBL/GenBank/DDBJ whole genome shotgun (WGS) entry which is preliminary data.</text>
</comment>
<evidence type="ECO:0000313" key="2">
    <source>
        <dbReference type="Proteomes" id="UP000623269"/>
    </source>
</evidence>
<sequence length="80" mass="9245">MLKIDIKVDQIDFNTLADKLLPDQFNNSFVKTGIRILPAKEKISAFLIDNNSEKISEELNNLLKKENIPIKIKKLHIEKI</sequence>